<protein>
    <submittedName>
        <fullName evidence="12">Cytochrome P450</fullName>
    </submittedName>
</protein>
<dbReference type="EMBL" id="JAUEPR010000011">
    <property type="protein sequence ID" value="KAK0479643.1"/>
    <property type="molecule type" value="Genomic_DNA"/>
</dbReference>
<dbReference type="GO" id="GO:0020037">
    <property type="term" value="F:heme binding"/>
    <property type="evidence" value="ECO:0007669"/>
    <property type="project" value="InterPro"/>
</dbReference>
<evidence type="ECO:0000256" key="9">
    <source>
        <dbReference type="PIRSR" id="PIRSR602401-1"/>
    </source>
</evidence>
<reference evidence="12" key="1">
    <citation type="submission" date="2023-06" db="EMBL/GenBank/DDBJ databases">
        <authorList>
            <consortium name="Lawrence Berkeley National Laboratory"/>
            <person name="Ahrendt S."/>
            <person name="Sahu N."/>
            <person name="Indic B."/>
            <person name="Wong-Bajracharya J."/>
            <person name="Merenyi Z."/>
            <person name="Ke H.-M."/>
            <person name="Monk M."/>
            <person name="Kocsube S."/>
            <person name="Drula E."/>
            <person name="Lipzen A."/>
            <person name="Balint B."/>
            <person name="Henrissat B."/>
            <person name="Andreopoulos B."/>
            <person name="Martin F.M."/>
            <person name="Harder C.B."/>
            <person name="Rigling D."/>
            <person name="Ford K.L."/>
            <person name="Foster G.D."/>
            <person name="Pangilinan J."/>
            <person name="Papanicolaou A."/>
            <person name="Barry K."/>
            <person name="LaButti K."/>
            <person name="Viragh M."/>
            <person name="Koriabine M."/>
            <person name="Yan M."/>
            <person name="Riley R."/>
            <person name="Champramary S."/>
            <person name="Plett K.L."/>
            <person name="Tsai I.J."/>
            <person name="Slot J."/>
            <person name="Sipos G."/>
            <person name="Plett J."/>
            <person name="Nagy L.G."/>
            <person name="Grigoriev I.V."/>
        </authorList>
    </citation>
    <scope>NUCLEOTIDE SEQUENCE</scope>
    <source>
        <strain evidence="12">ICMP 16352</strain>
    </source>
</reference>
<accession>A0AA39P8P3</accession>
<evidence type="ECO:0000256" key="6">
    <source>
        <dbReference type="ARBA" id="ARBA00023002"/>
    </source>
</evidence>
<dbReference type="SUPFAM" id="SSF48264">
    <property type="entry name" value="Cytochrome P450"/>
    <property type="match status" value="1"/>
</dbReference>
<evidence type="ECO:0000313" key="13">
    <source>
        <dbReference type="Proteomes" id="UP001175227"/>
    </source>
</evidence>
<evidence type="ECO:0000256" key="5">
    <source>
        <dbReference type="ARBA" id="ARBA00022723"/>
    </source>
</evidence>
<comment type="caution">
    <text evidence="12">The sequence shown here is derived from an EMBL/GenBank/DDBJ whole genome shotgun (WGS) entry which is preliminary data.</text>
</comment>
<feature type="binding site" description="axial binding residue" evidence="9">
    <location>
        <position position="439"/>
    </location>
    <ligand>
        <name>heme</name>
        <dbReference type="ChEBI" id="CHEBI:30413"/>
    </ligand>
    <ligandPart>
        <name>Fe</name>
        <dbReference type="ChEBI" id="CHEBI:18248"/>
    </ligandPart>
</feature>
<feature type="transmembrane region" description="Helical" evidence="11">
    <location>
        <begin position="6"/>
        <end position="26"/>
    </location>
</feature>
<dbReference type="PANTHER" id="PTHR46300:SF7">
    <property type="entry name" value="P450, PUTATIVE (EUROFUNG)-RELATED"/>
    <property type="match status" value="1"/>
</dbReference>
<evidence type="ECO:0000256" key="4">
    <source>
        <dbReference type="ARBA" id="ARBA00022617"/>
    </source>
</evidence>
<keyword evidence="11" id="KW-1133">Transmembrane helix</keyword>
<keyword evidence="13" id="KW-1185">Reference proteome</keyword>
<dbReference type="InterPro" id="IPR017972">
    <property type="entry name" value="Cyt_P450_CS"/>
</dbReference>
<dbReference type="PROSITE" id="PS00086">
    <property type="entry name" value="CYTOCHROME_P450"/>
    <property type="match status" value="1"/>
</dbReference>
<dbReference type="Gene3D" id="1.10.630.10">
    <property type="entry name" value="Cytochrome P450"/>
    <property type="match status" value="1"/>
</dbReference>
<evidence type="ECO:0000256" key="1">
    <source>
        <dbReference type="ARBA" id="ARBA00001971"/>
    </source>
</evidence>
<keyword evidence="11" id="KW-0812">Transmembrane</keyword>
<evidence type="ECO:0000256" key="10">
    <source>
        <dbReference type="RuleBase" id="RU000461"/>
    </source>
</evidence>
<name>A0AA39P8P3_9AGAR</name>
<dbReference type="GO" id="GO:0016705">
    <property type="term" value="F:oxidoreductase activity, acting on paired donors, with incorporation or reduction of molecular oxygen"/>
    <property type="evidence" value="ECO:0007669"/>
    <property type="project" value="InterPro"/>
</dbReference>
<keyword evidence="6 10" id="KW-0560">Oxidoreductase</keyword>
<keyword evidence="8 10" id="KW-0503">Monooxygenase</keyword>
<evidence type="ECO:0000256" key="11">
    <source>
        <dbReference type="SAM" id="Phobius"/>
    </source>
</evidence>
<dbReference type="PRINTS" id="PR00385">
    <property type="entry name" value="P450"/>
</dbReference>
<dbReference type="GO" id="GO:0005506">
    <property type="term" value="F:iron ion binding"/>
    <property type="evidence" value="ECO:0007669"/>
    <property type="project" value="InterPro"/>
</dbReference>
<proteinExistence type="inferred from homology"/>
<dbReference type="GO" id="GO:0004497">
    <property type="term" value="F:monooxygenase activity"/>
    <property type="evidence" value="ECO:0007669"/>
    <property type="project" value="UniProtKB-KW"/>
</dbReference>
<comment type="pathway">
    <text evidence="2">Secondary metabolite biosynthesis.</text>
</comment>
<dbReference type="CDD" id="cd11065">
    <property type="entry name" value="CYP64-like"/>
    <property type="match status" value="1"/>
</dbReference>
<evidence type="ECO:0000256" key="8">
    <source>
        <dbReference type="ARBA" id="ARBA00023033"/>
    </source>
</evidence>
<dbReference type="Proteomes" id="UP001175227">
    <property type="component" value="Unassembled WGS sequence"/>
</dbReference>
<keyword evidence="5 9" id="KW-0479">Metal-binding</keyword>
<evidence type="ECO:0000256" key="3">
    <source>
        <dbReference type="ARBA" id="ARBA00010617"/>
    </source>
</evidence>
<dbReference type="Pfam" id="PF00067">
    <property type="entry name" value="p450"/>
    <property type="match status" value="1"/>
</dbReference>
<dbReference type="PRINTS" id="PR00463">
    <property type="entry name" value="EP450I"/>
</dbReference>
<dbReference type="AlphaFoldDB" id="A0AA39P8P3"/>
<dbReference type="InterPro" id="IPR036396">
    <property type="entry name" value="Cyt_P450_sf"/>
</dbReference>
<dbReference type="InterPro" id="IPR050364">
    <property type="entry name" value="Cytochrome_P450_fung"/>
</dbReference>
<sequence length="506" mass="57034">MTSTLLYAILVFTSFVLYRLSLSILYRHLPFPPGPKRLPLIGNLWNVPRTIDHPWRTYAKWAGTYGDVFYLDIPGNPTVVINSAQAAEDLFEKRSGNYSDRPDFTMMKLSGWDYNLAFMRYSNRWRTHRRMFHQYFQPRVVPEYYPVQLKATSVLLKQLLKSPDAFAHHIRHHTGSVIMKTVYGYDVDPNGDQFVELVDRTHESIHMVGNVGSFLVDYIPSLKYLPRWVPGTRFLSLARAWSKDVEEMAEAPFQYTVESVAKGIAPPSFVSENLTTKTGASENAEHLKIVRDTAAVAFSAGADTTVSAVLSAILAFILYPEVQAKAQAEVDAVIGHGIRLPDFDDRPQMPYSDAILSETLRWNPVVPLAVAHRSMKEDVYKGYHIPAGTTVIGNSWAMLHDEKYYPNPLAFDPDRFIPKDGKEAQPEPTFAFGFGRRICPGRHLAQNTAWIAIVSMVSTLSFSKALDSEGRVIEPSSTYTSEFVSFPLPFECRIKPRSAAAQALLD</sequence>
<dbReference type="InterPro" id="IPR001128">
    <property type="entry name" value="Cyt_P450"/>
</dbReference>
<organism evidence="12 13">
    <name type="scientific">Armillaria novae-zelandiae</name>
    <dbReference type="NCBI Taxonomy" id="153914"/>
    <lineage>
        <taxon>Eukaryota</taxon>
        <taxon>Fungi</taxon>
        <taxon>Dikarya</taxon>
        <taxon>Basidiomycota</taxon>
        <taxon>Agaricomycotina</taxon>
        <taxon>Agaricomycetes</taxon>
        <taxon>Agaricomycetidae</taxon>
        <taxon>Agaricales</taxon>
        <taxon>Marasmiineae</taxon>
        <taxon>Physalacriaceae</taxon>
        <taxon>Armillaria</taxon>
    </lineage>
</organism>
<keyword evidence="4 9" id="KW-0349">Heme</keyword>
<comment type="cofactor">
    <cofactor evidence="1 9">
        <name>heme</name>
        <dbReference type="ChEBI" id="CHEBI:30413"/>
    </cofactor>
</comment>
<gene>
    <name evidence="12" type="ORF">IW261DRAFT_1478468</name>
</gene>
<evidence type="ECO:0000256" key="2">
    <source>
        <dbReference type="ARBA" id="ARBA00005179"/>
    </source>
</evidence>
<evidence type="ECO:0000256" key="7">
    <source>
        <dbReference type="ARBA" id="ARBA00023004"/>
    </source>
</evidence>
<dbReference type="PANTHER" id="PTHR46300">
    <property type="entry name" value="P450, PUTATIVE (EUROFUNG)-RELATED-RELATED"/>
    <property type="match status" value="1"/>
</dbReference>
<keyword evidence="11" id="KW-0472">Membrane</keyword>
<evidence type="ECO:0000313" key="12">
    <source>
        <dbReference type="EMBL" id="KAK0479643.1"/>
    </source>
</evidence>
<keyword evidence="7 9" id="KW-0408">Iron</keyword>
<dbReference type="InterPro" id="IPR002401">
    <property type="entry name" value="Cyt_P450_E_grp-I"/>
</dbReference>
<comment type="similarity">
    <text evidence="3 10">Belongs to the cytochrome P450 family.</text>
</comment>